<protein>
    <submittedName>
        <fullName evidence="4">Glutamate synthase</fullName>
    </submittedName>
</protein>
<organism evidence="4 5">
    <name type="scientific">Pseudoxanthomonas taiwanensis</name>
    <dbReference type="NCBI Taxonomy" id="176598"/>
    <lineage>
        <taxon>Bacteria</taxon>
        <taxon>Pseudomonadati</taxon>
        <taxon>Pseudomonadota</taxon>
        <taxon>Gammaproteobacteria</taxon>
        <taxon>Lysobacterales</taxon>
        <taxon>Lysobacteraceae</taxon>
        <taxon>Pseudoxanthomonas</taxon>
    </lineage>
</organism>
<dbReference type="PROSITE" id="PS51257">
    <property type="entry name" value="PROKAR_LIPOPROTEIN"/>
    <property type="match status" value="1"/>
</dbReference>
<dbReference type="Pfam" id="PF11845">
    <property type="entry name" value="Tll0287-like"/>
    <property type="match status" value="1"/>
</dbReference>
<accession>A0A921TGJ2</accession>
<feature type="region of interest" description="Disordered" evidence="1">
    <location>
        <begin position="26"/>
        <end position="60"/>
    </location>
</feature>
<feature type="domain" description="Tll0287-like" evidence="3">
    <location>
        <begin position="85"/>
        <end position="224"/>
    </location>
</feature>
<dbReference type="Proteomes" id="UP000717981">
    <property type="component" value="Unassembled WGS sequence"/>
</dbReference>
<gene>
    <name evidence="4" type="ORF">CR938_05060</name>
</gene>
<sequence>MNKRAFPPAALAACLVFATTACAPGTDQDAAPERPMQAQGDPLPPPAPASATSTTDPATDPALDRAKAAAMAFSGQLRGKLQAAMQAGGPTAAVEVCHAEAPAIADAVMAEHGVRLGRVALPGRNRHPAQAAQDWQLLTLDLFQQRVSGGEAAADQVAVIREHLPDGIALRMMRGIATEPGCLACHGSEVAEPVRAAIAERYPDDHATGFAVGDLRGALWVEVPADAGTTGDTP</sequence>
<evidence type="ECO:0000313" key="5">
    <source>
        <dbReference type="Proteomes" id="UP000717981"/>
    </source>
</evidence>
<feature type="signal peptide" evidence="2">
    <location>
        <begin position="1"/>
        <end position="23"/>
    </location>
</feature>
<dbReference type="InterPro" id="IPR021796">
    <property type="entry name" value="Tll0287-like_dom"/>
</dbReference>
<dbReference type="AlphaFoldDB" id="A0A921TGJ2"/>
<proteinExistence type="predicted"/>
<dbReference type="RefSeq" id="WP_162123954.1">
    <property type="nucleotide sequence ID" value="NZ_PDWK01000017.1"/>
</dbReference>
<evidence type="ECO:0000256" key="1">
    <source>
        <dbReference type="SAM" id="MobiDB-lite"/>
    </source>
</evidence>
<evidence type="ECO:0000259" key="3">
    <source>
        <dbReference type="Pfam" id="PF11845"/>
    </source>
</evidence>
<dbReference type="EMBL" id="PDWK01000017">
    <property type="protein sequence ID" value="KAF1689663.1"/>
    <property type="molecule type" value="Genomic_DNA"/>
</dbReference>
<feature type="compositionally biased region" description="Low complexity" evidence="1">
    <location>
        <begin position="49"/>
        <end position="60"/>
    </location>
</feature>
<feature type="chain" id="PRO_5038092614" evidence="2">
    <location>
        <begin position="24"/>
        <end position="234"/>
    </location>
</feature>
<name>A0A921TGJ2_9GAMM</name>
<dbReference type="OrthoDB" id="9797588at2"/>
<evidence type="ECO:0000256" key="2">
    <source>
        <dbReference type="SAM" id="SignalP"/>
    </source>
</evidence>
<keyword evidence="5" id="KW-1185">Reference proteome</keyword>
<reference evidence="4" key="1">
    <citation type="submission" date="2017-10" db="EMBL/GenBank/DDBJ databases">
        <title>Whole genome sequencing of members of genus Pseudoxanthomonas.</title>
        <authorList>
            <person name="Kumar S."/>
            <person name="Bansal K."/>
            <person name="Kaur A."/>
            <person name="Patil P."/>
            <person name="Sharma S."/>
            <person name="Patil P.B."/>
        </authorList>
    </citation>
    <scope>NUCLEOTIDE SEQUENCE</scope>
    <source>
        <strain evidence="4">DSM 22914</strain>
    </source>
</reference>
<evidence type="ECO:0000313" key="4">
    <source>
        <dbReference type="EMBL" id="KAF1689663.1"/>
    </source>
</evidence>
<comment type="caution">
    <text evidence="4">The sequence shown here is derived from an EMBL/GenBank/DDBJ whole genome shotgun (WGS) entry which is preliminary data.</text>
</comment>
<keyword evidence="2" id="KW-0732">Signal</keyword>